<dbReference type="InterPro" id="IPR011109">
    <property type="entry name" value="DNA_bind_recombinase_dom"/>
</dbReference>
<dbReference type="InterPro" id="IPR038109">
    <property type="entry name" value="DNA_bind_recomb_sf"/>
</dbReference>
<keyword evidence="3" id="KW-1185">Reference proteome</keyword>
<name>U2KYN0_9FIRM</name>
<dbReference type="GO" id="GO:0000150">
    <property type="term" value="F:DNA strand exchange activity"/>
    <property type="evidence" value="ECO:0007669"/>
    <property type="project" value="InterPro"/>
</dbReference>
<dbReference type="eggNOG" id="COG1961">
    <property type="taxonomic scope" value="Bacteria"/>
</dbReference>
<proteinExistence type="predicted"/>
<gene>
    <name evidence="2" type="ORF">RUMCAL_00190</name>
</gene>
<organism evidence="2 3">
    <name type="scientific">Ruminococcus callidus ATCC 27760</name>
    <dbReference type="NCBI Taxonomy" id="411473"/>
    <lineage>
        <taxon>Bacteria</taxon>
        <taxon>Bacillati</taxon>
        <taxon>Bacillota</taxon>
        <taxon>Clostridia</taxon>
        <taxon>Eubacteriales</taxon>
        <taxon>Oscillospiraceae</taxon>
        <taxon>Ruminococcus</taxon>
    </lineage>
</organism>
<dbReference type="OrthoDB" id="2188903at2"/>
<dbReference type="Pfam" id="PF07508">
    <property type="entry name" value="Recombinase"/>
    <property type="match status" value="1"/>
</dbReference>
<dbReference type="PROSITE" id="PS51737">
    <property type="entry name" value="RECOMBINASE_DNA_BIND"/>
    <property type="match status" value="1"/>
</dbReference>
<evidence type="ECO:0000259" key="1">
    <source>
        <dbReference type="PROSITE" id="PS51737"/>
    </source>
</evidence>
<protein>
    <submittedName>
        <fullName evidence="2">Recombinase</fullName>
    </submittedName>
</protein>
<evidence type="ECO:0000313" key="3">
    <source>
        <dbReference type="Proteomes" id="UP000016662"/>
    </source>
</evidence>
<dbReference type="STRING" id="411473.RUMCAL_00190"/>
<dbReference type="Proteomes" id="UP000016662">
    <property type="component" value="Unassembled WGS sequence"/>
</dbReference>
<accession>U2KYN0</accession>
<reference evidence="2 3" key="1">
    <citation type="submission" date="2013-07" db="EMBL/GenBank/DDBJ databases">
        <authorList>
            <person name="Weinstock G."/>
            <person name="Sodergren E."/>
            <person name="Wylie T."/>
            <person name="Fulton L."/>
            <person name="Fulton R."/>
            <person name="Fronick C."/>
            <person name="O'Laughlin M."/>
            <person name="Godfrey J."/>
            <person name="Miner T."/>
            <person name="Herter B."/>
            <person name="Appelbaum E."/>
            <person name="Cordes M."/>
            <person name="Lek S."/>
            <person name="Wollam A."/>
            <person name="Pepin K.H."/>
            <person name="Palsikar V.B."/>
            <person name="Mitreva M."/>
            <person name="Wilson R.K."/>
        </authorList>
    </citation>
    <scope>NUCLEOTIDE SEQUENCE [LARGE SCALE GENOMIC DNA]</scope>
    <source>
        <strain evidence="2 3">ATCC 27760</strain>
    </source>
</reference>
<dbReference type="InterPro" id="IPR050639">
    <property type="entry name" value="SSR_resolvase"/>
</dbReference>
<sequence length="312" mass="35457">MKNRTIPFGYMMRNGEIQPKPTESKAVQNIFQAYLNGSSLLAIANWMSSQGIPYNGIDFVWNKNMIKRILENEKYLGRNGYPAIIDEDMFCRANMRKKIKSTTVVEISEELQAIRSLTYCAECGHRISRIGGNTHSEKWDCRNPECSRFSHRITDQMLIGIIVAVLNTVIANPNLLDADAEISRYTPSIEITRQQNEISRLMETPDVDFESAKEEICKLAELKYDCCTYSNKPQKTTQLREVLASHEQLNTLDIGLLQSCISRILVSHFCTVEIEFINGVVIKNIIERKMQNDHSAQCQGNSCKAANYGKQG</sequence>
<dbReference type="PANTHER" id="PTHR30461:SF24">
    <property type="entry name" value="SITE-SPECIFIC INTEGRASE_RESOLVASE-RELATED"/>
    <property type="match status" value="1"/>
</dbReference>
<comment type="caution">
    <text evidence="2">The sequence shown here is derived from an EMBL/GenBank/DDBJ whole genome shotgun (WGS) entry which is preliminary data.</text>
</comment>
<dbReference type="EMBL" id="AWVF01000026">
    <property type="protein sequence ID" value="ERJ97407.1"/>
    <property type="molecule type" value="Genomic_DNA"/>
</dbReference>
<dbReference type="AlphaFoldDB" id="U2KYN0"/>
<feature type="domain" description="Recombinase" evidence="1">
    <location>
        <begin position="7"/>
        <end position="103"/>
    </location>
</feature>
<evidence type="ECO:0000313" key="2">
    <source>
        <dbReference type="EMBL" id="ERJ97407.1"/>
    </source>
</evidence>
<dbReference type="HOGENOM" id="CLU_082115_1_0_9"/>
<dbReference type="GO" id="GO:0003677">
    <property type="term" value="F:DNA binding"/>
    <property type="evidence" value="ECO:0007669"/>
    <property type="project" value="InterPro"/>
</dbReference>
<dbReference type="Gene3D" id="3.90.1750.20">
    <property type="entry name" value="Putative Large Serine Recombinase, Chain B, Domain 2"/>
    <property type="match status" value="1"/>
</dbReference>
<dbReference type="PANTHER" id="PTHR30461">
    <property type="entry name" value="DNA-INVERTASE FROM LAMBDOID PROPHAGE"/>
    <property type="match status" value="1"/>
</dbReference>
<dbReference type="RefSeq" id="WP_021681526.1">
    <property type="nucleotide sequence ID" value="NZ_KI260355.1"/>
</dbReference>
<dbReference type="PATRIC" id="fig|411473.3.peg.169"/>